<dbReference type="PRINTS" id="PR00032">
    <property type="entry name" value="HTHARAC"/>
</dbReference>
<keyword evidence="3" id="KW-0238">DNA-binding</keyword>
<evidence type="ECO:0000313" key="9">
    <source>
        <dbReference type="EMBL" id="CUQ90611.1"/>
    </source>
</evidence>
<keyword evidence="6" id="KW-0597">Phosphoprotein</keyword>
<dbReference type="CDD" id="cd17536">
    <property type="entry name" value="REC_YesN-like"/>
    <property type="match status" value="1"/>
</dbReference>
<keyword evidence="4" id="KW-0804">Transcription</keyword>
<dbReference type="AlphaFoldDB" id="A0A175A3K0"/>
<dbReference type="Pfam" id="PF12833">
    <property type="entry name" value="HTH_18"/>
    <property type="match status" value="1"/>
</dbReference>
<feature type="domain" description="Response regulatory" evidence="8">
    <location>
        <begin position="3"/>
        <end position="118"/>
    </location>
</feature>
<reference evidence="9 10" key="1">
    <citation type="submission" date="2015-09" db="EMBL/GenBank/DDBJ databases">
        <authorList>
            <consortium name="Pathogen Informatics"/>
        </authorList>
    </citation>
    <scope>NUCLEOTIDE SEQUENCE [LARGE SCALE GENOMIC DNA]</scope>
    <source>
        <strain evidence="9 10">2789STDY5834889</strain>
    </source>
</reference>
<evidence type="ECO:0000259" key="7">
    <source>
        <dbReference type="PROSITE" id="PS01124"/>
    </source>
</evidence>
<dbReference type="GO" id="GO:0000160">
    <property type="term" value="P:phosphorelay signal transduction system"/>
    <property type="evidence" value="ECO:0007669"/>
    <property type="project" value="InterPro"/>
</dbReference>
<protein>
    <recommendedName>
        <fullName evidence="1">Stage 0 sporulation protein A homolog</fullName>
    </recommendedName>
</protein>
<evidence type="ECO:0000256" key="3">
    <source>
        <dbReference type="ARBA" id="ARBA00023125"/>
    </source>
</evidence>
<evidence type="ECO:0000256" key="2">
    <source>
        <dbReference type="ARBA" id="ARBA00023015"/>
    </source>
</evidence>
<evidence type="ECO:0000313" key="10">
    <source>
        <dbReference type="Proteomes" id="UP000078383"/>
    </source>
</evidence>
<feature type="domain" description="HTH araC/xylS-type" evidence="7">
    <location>
        <begin position="404"/>
        <end position="503"/>
    </location>
</feature>
<name>A0A175A3K0_9FIRM</name>
<dbReference type="PROSITE" id="PS50110">
    <property type="entry name" value="RESPONSE_REGULATORY"/>
    <property type="match status" value="1"/>
</dbReference>
<dbReference type="EMBL" id="CZBX01000010">
    <property type="protein sequence ID" value="CUQ90611.1"/>
    <property type="molecule type" value="Genomic_DNA"/>
</dbReference>
<comment type="function">
    <text evidence="5">May play the central regulatory role in sporulation. It may be an element of the effector pathway responsible for the activation of sporulation genes in response to nutritional stress. Spo0A may act in concert with spo0H (a sigma factor) to control the expression of some genes that are critical to the sporulation process.</text>
</comment>
<proteinExistence type="predicted"/>
<dbReference type="GO" id="GO:0003700">
    <property type="term" value="F:DNA-binding transcription factor activity"/>
    <property type="evidence" value="ECO:0007669"/>
    <property type="project" value="InterPro"/>
</dbReference>
<organism evidence="9 10">
    <name type="scientific">[Ruminococcus] torques</name>
    <dbReference type="NCBI Taxonomy" id="33039"/>
    <lineage>
        <taxon>Bacteria</taxon>
        <taxon>Bacillati</taxon>
        <taxon>Bacillota</taxon>
        <taxon>Clostridia</taxon>
        <taxon>Lachnospirales</taxon>
        <taxon>Lachnospiraceae</taxon>
        <taxon>Mediterraneibacter</taxon>
    </lineage>
</organism>
<dbReference type="OrthoDB" id="2990361at2"/>
<dbReference type="SUPFAM" id="SSF46689">
    <property type="entry name" value="Homeodomain-like"/>
    <property type="match status" value="1"/>
</dbReference>
<evidence type="ECO:0000256" key="1">
    <source>
        <dbReference type="ARBA" id="ARBA00018672"/>
    </source>
</evidence>
<dbReference type="InterPro" id="IPR018060">
    <property type="entry name" value="HTH_AraC"/>
</dbReference>
<dbReference type="InterPro" id="IPR011006">
    <property type="entry name" value="CheY-like_superfamily"/>
</dbReference>
<dbReference type="SUPFAM" id="SSF52172">
    <property type="entry name" value="CheY-like"/>
    <property type="match status" value="1"/>
</dbReference>
<dbReference type="InterPro" id="IPR020449">
    <property type="entry name" value="Tscrpt_reg_AraC-type_HTH"/>
</dbReference>
<dbReference type="PANTHER" id="PTHR43280:SF2">
    <property type="entry name" value="HTH-TYPE TRANSCRIPTIONAL REGULATOR EXSA"/>
    <property type="match status" value="1"/>
</dbReference>
<keyword evidence="2" id="KW-0805">Transcription regulation</keyword>
<sequence>MITILIVDDEKLERRGIRFLLKREGDFQILEAANGKDALGILASNHVDILFSDVKMPYMNGLELTKAVREDHPDMEIVIFSGYNDFSYAREALRYGVVDYVLKPVDPNEFHKTFQRVMENISSKEEKQKQQNRKEDYLKKYFFLRYLYSGKEEDFVQLEKLTDETEDDVSQLSRMVLVSASNGFFETEEEHFLTSLKEEVQREFYYVNLNSNESIFLFAEKYTDYHVVVEKMYRFFAYQFDSECYFAVSKEIEDRKNLAEEFKALEGMLEEQFYQPHQHLFFHGERQEEKKADPAEDSEIMEQITNDIQYKDLPHLRQDFQKLEDKYRANKQFSDMYVKFVFSGILKELLDQMDEMDEKMLSKRVDRLYRCKNLKDVITIVDEALQEYEHCIQEQEDGFRSEITKVKSYIYHHYQERNLGAETLSAMVFLSPGYLSAVFKEETGVTLNRFIREVRMEKAKELLETTNMKISGIAKEVGFSNNSYFCRSFREFFGDTPEACRKGTEADEKTNTEAAPSI</sequence>
<dbReference type="SMART" id="SM00342">
    <property type="entry name" value="HTH_ARAC"/>
    <property type="match status" value="1"/>
</dbReference>
<evidence type="ECO:0000256" key="4">
    <source>
        <dbReference type="ARBA" id="ARBA00023163"/>
    </source>
</evidence>
<dbReference type="PROSITE" id="PS01124">
    <property type="entry name" value="HTH_ARAC_FAMILY_2"/>
    <property type="match status" value="1"/>
</dbReference>
<dbReference type="SMART" id="SM00448">
    <property type="entry name" value="REC"/>
    <property type="match status" value="1"/>
</dbReference>
<evidence type="ECO:0000256" key="5">
    <source>
        <dbReference type="ARBA" id="ARBA00024867"/>
    </source>
</evidence>
<evidence type="ECO:0000259" key="8">
    <source>
        <dbReference type="PROSITE" id="PS50110"/>
    </source>
</evidence>
<dbReference type="Gene3D" id="1.10.10.60">
    <property type="entry name" value="Homeodomain-like"/>
    <property type="match status" value="2"/>
</dbReference>
<evidence type="ECO:0000256" key="6">
    <source>
        <dbReference type="PROSITE-ProRule" id="PRU00169"/>
    </source>
</evidence>
<gene>
    <name evidence="9" type="ORF">ERS852502_02241</name>
</gene>
<dbReference type="RefSeq" id="WP_055172947.1">
    <property type="nucleotide sequence ID" value="NZ_CZBX01000010.1"/>
</dbReference>
<dbReference type="PANTHER" id="PTHR43280">
    <property type="entry name" value="ARAC-FAMILY TRANSCRIPTIONAL REGULATOR"/>
    <property type="match status" value="1"/>
</dbReference>
<dbReference type="GO" id="GO:0043565">
    <property type="term" value="F:sequence-specific DNA binding"/>
    <property type="evidence" value="ECO:0007669"/>
    <property type="project" value="InterPro"/>
</dbReference>
<accession>A0A175A3K0</accession>
<dbReference type="InterPro" id="IPR009057">
    <property type="entry name" value="Homeodomain-like_sf"/>
</dbReference>
<dbReference type="Proteomes" id="UP000078383">
    <property type="component" value="Unassembled WGS sequence"/>
</dbReference>
<feature type="modified residue" description="4-aspartylphosphate" evidence="6">
    <location>
        <position position="53"/>
    </location>
</feature>
<dbReference type="Gene3D" id="3.40.50.2300">
    <property type="match status" value="1"/>
</dbReference>
<dbReference type="Pfam" id="PF00072">
    <property type="entry name" value="Response_reg"/>
    <property type="match status" value="1"/>
</dbReference>
<dbReference type="InterPro" id="IPR001789">
    <property type="entry name" value="Sig_transdc_resp-reg_receiver"/>
</dbReference>